<sequence length="90" mass="10849">MKSPLLLDGKKDKKIKKNKKIAEKEAENVYIFTDKRCLLHKVSKKNEGEEFDERPERLLELMAMIEKKNWKKICKYIDQLEYEVPKVEQH</sequence>
<protein>
    <submittedName>
        <fullName evidence="1">Uncharacterized protein</fullName>
    </submittedName>
</protein>
<organism evidence="1 2">
    <name type="scientific">Reticulomyxa filosa</name>
    <dbReference type="NCBI Taxonomy" id="46433"/>
    <lineage>
        <taxon>Eukaryota</taxon>
        <taxon>Sar</taxon>
        <taxon>Rhizaria</taxon>
        <taxon>Retaria</taxon>
        <taxon>Foraminifera</taxon>
        <taxon>Monothalamids</taxon>
        <taxon>Reticulomyxidae</taxon>
        <taxon>Reticulomyxa</taxon>
    </lineage>
</organism>
<name>X6NDX3_RETFI</name>
<accession>X6NDX3</accession>
<evidence type="ECO:0000313" key="1">
    <source>
        <dbReference type="EMBL" id="ETO23929.1"/>
    </source>
</evidence>
<gene>
    <name evidence="1" type="ORF">RFI_13227</name>
</gene>
<comment type="caution">
    <text evidence="1">The sequence shown here is derived from an EMBL/GenBank/DDBJ whole genome shotgun (WGS) entry which is preliminary data.</text>
</comment>
<dbReference type="EMBL" id="ASPP01009594">
    <property type="protein sequence ID" value="ETO23929.1"/>
    <property type="molecule type" value="Genomic_DNA"/>
</dbReference>
<dbReference type="Proteomes" id="UP000023152">
    <property type="component" value="Unassembled WGS sequence"/>
</dbReference>
<proteinExistence type="predicted"/>
<keyword evidence="2" id="KW-1185">Reference proteome</keyword>
<dbReference type="AlphaFoldDB" id="X6NDX3"/>
<evidence type="ECO:0000313" key="2">
    <source>
        <dbReference type="Proteomes" id="UP000023152"/>
    </source>
</evidence>
<reference evidence="1 2" key="1">
    <citation type="journal article" date="2013" name="Curr. Biol.">
        <title>The Genome of the Foraminiferan Reticulomyxa filosa.</title>
        <authorList>
            <person name="Glockner G."/>
            <person name="Hulsmann N."/>
            <person name="Schleicher M."/>
            <person name="Noegel A.A."/>
            <person name="Eichinger L."/>
            <person name="Gallinger C."/>
            <person name="Pawlowski J."/>
            <person name="Sierra R."/>
            <person name="Euteneuer U."/>
            <person name="Pillet L."/>
            <person name="Moustafa A."/>
            <person name="Platzer M."/>
            <person name="Groth M."/>
            <person name="Szafranski K."/>
            <person name="Schliwa M."/>
        </authorList>
    </citation>
    <scope>NUCLEOTIDE SEQUENCE [LARGE SCALE GENOMIC DNA]</scope>
</reference>